<proteinExistence type="predicted"/>
<dbReference type="AlphaFoldDB" id="A0A0E0HZ24"/>
<evidence type="ECO:0000259" key="3">
    <source>
        <dbReference type="Pfam" id="PF13968"/>
    </source>
</evidence>
<keyword evidence="2" id="KW-0472">Membrane</keyword>
<evidence type="ECO:0000313" key="4">
    <source>
        <dbReference type="EnsemblPlants" id="ONIVA07G08460.1"/>
    </source>
</evidence>
<reference evidence="4" key="2">
    <citation type="submission" date="2018-04" db="EMBL/GenBank/DDBJ databases">
        <title>OnivRS2 (Oryza nivara Reference Sequence Version 2).</title>
        <authorList>
            <person name="Zhang J."/>
            <person name="Kudrna D."/>
            <person name="Lee S."/>
            <person name="Talag J."/>
            <person name="Rajasekar S."/>
            <person name="Welchert J."/>
            <person name="Hsing Y.-I."/>
            <person name="Wing R.A."/>
        </authorList>
    </citation>
    <scope>NUCLEOTIDE SEQUENCE [LARGE SCALE GENOMIC DNA]</scope>
    <source>
        <strain evidence="4">SL10</strain>
    </source>
</reference>
<dbReference type="Proteomes" id="UP000006591">
    <property type="component" value="Chromosome 7"/>
</dbReference>
<organism evidence="4">
    <name type="scientific">Oryza nivara</name>
    <name type="common">Indian wild rice</name>
    <name type="synonym">Oryza sativa f. spontanea</name>
    <dbReference type="NCBI Taxonomy" id="4536"/>
    <lineage>
        <taxon>Eukaryota</taxon>
        <taxon>Viridiplantae</taxon>
        <taxon>Streptophyta</taxon>
        <taxon>Embryophyta</taxon>
        <taxon>Tracheophyta</taxon>
        <taxon>Spermatophyta</taxon>
        <taxon>Magnoliopsida</taxon>
        <taxon>Liliopsida</taxon>
        <taxon>Poales</taxon>
        <taxon>Poaceae</taxon>
        <taxon>BOP clade</taxon>
        <taxon>Oryzoideae</taxon>
        <taxon>Oryzeae</taxon>
        <taxon>Oryzinae</taxon>
        <taxon>Oryza</taxon>
    </lineage>
</organism>
<feature type="domain" description="DUF4220" evidence="3">
    <location>
        <begin position="49"/>
        <end position="374"/>
    </location>
</feature>
<dbReference type="Gramene" id="ONIVA07G08460.1">
    <property type="protein sequence ID" value="ONIVA07G08460.1"/>
    <property type="gene ID" value="ONIVA07G08460"/>
</dbReference>
<dbReference type="PANTHER" id="PTHR31325">
    <property type="entry name" value="OS01G0798800 PROTEIN-RELATED"/>
    <property type="match status" value="1"/>
</dbReference>
<accession>A0A0E0HZ24</accession>
<evidence type="ECO:0000256" key="2">
    <source>
        <dbReference type="SAM" id="Phobius"/>
    </source>
</evidence>
<evidence type="ECO:0000313" key="5">
    <source>
        <dbReference type="Proteomes" id="UP000006591"/>
    </source>
</evidence>
<keyword evidence="2" id="KW-0812">Transmembrane</keyword>
<protein>
    <recommendedName>
        <fullName evidence="3">DUF4220 domain-containing protein</fullName>
    </recommendedName>
</protein>
<reference evidence="4" key="1">
    <citation type="submission" date="2015-04" db="UniProtKB">
        <authorList>
            <consortium name="EnsemblPlants"/>
        </authorList>
    </citation>
    <scope>IDENTIFICATION</scope>
    <source>
        <strain evidence="4">SL10</strain>
    </source>
</reference>
<dbReference type="eggNOG" id="ENOG502RRPP">
    <property type="taxonomic scope" value="Eukaryota"/>
</dbReference>
<feature type="transmembrane region" description="Helical" evidence="2">
    <location>
        <begin position="43"/>
        <end position="64"/>
    </location>
</feature>
<feature type="transmembrane region" description="Helical" evidence="2">
    <location>
        <begin position="13"/>
        <end position="31"/>
    </location>
</feature>
<sequence length="789" mass="89822">MGISSAIQWWDEWQLRILALSSLLVQYILLVMAPRRKFPMKFYLRYIIWLAYLSSDALAIYALATLFNRHKKQDYGHAHNTSILEVLWAPIFLIHLAGQDSITAYNIEDNELWTRHALTSLSQITIAIYVFCKSWPGGDRRLLQAAILLFVPGVLKCLEKPWALSSASINSLVSSPKNVRRTTNREVKKDPIQDFIDKVNESRLEDGRWEESSSPADFKPSELFVDLASPSSDDRLSKLLSFLQREGDESYILLQKSLYETFDLLYTKEKMFPIILSTLKRHQIYTKEKMFPIILSTLKRHQNDDNTNVDTDEGKKEQQTLKGFCGSMLRGLLTYLSFVAIGLFHQSHRKAYNHTDVKVTYTLLCCTAVLELCGPTLQKNLTSGQARVQKTSFNMNSPKSVGKVNHAKHDVQAKSKAKGKLPVYGIMDDMVSQYSLLGYFVRNRKHSVIIGVAEFLSCKDYLDQRWRMKSCSSSRNITNLVLGHVKRWWNDEITNVSCYRKFNDNRGQWTLESEEFLQQLGWSLEGAFDESVLLWHLATDFCYYHICGSHDCEHATKTCFQGTSDLKSESPTFCEESIHQGRAVHCREMSNYMMYLLVVNPEMLMAGSRRNLFTDAYNQLKGMFNKKSTPLNEGELAGTIISEVQVHVQQPIKEKTIEDKTPAPSNKTGLIDDAWSIAEVLLNLHDEEKMWRVIEGVWVEMLCFSAARCRGYLHAKSLGTGVEFLSYVWLLMHYMGMETLAEKLARAELPNGACSGDSRTTHAEHSSGKEQVAGASSNDGITVVVDKNG</sequence>
<dbReference type="Pfam" id="PF13968">
    <property type="entry name" value="DUF4220"/>
    <property type="match status" value="1"/>
</dbReference>
<dbReference type="HOGENOM" id="CLU_009180_4_0_1"/>
<evidence type="ECO:0000256" key="1">
    <source>
        <dbReference type="SAM" id="MobiDB-lite"/>
    </source>
</evidence>
<dbReference type="Pfam" id="PF04578">
    <property type="entry name" value="DUF594"/>
    <property type="match status" value="1"/>
</dbReference>
<keyword evidence="2" id="KW-1133">Transmembrane helix</keyword>
<keyword evidence="5" id="KW-1185">Reference proteome</keyword>
<dbReference type="InterPro" id="IPR025315">
    <property type="entry name" value="DUF4220"/>
</dbReference>
<feature type="region of interest" description="Disordered" evidence="1">
    <location>
        <begin position="755"/>
        <end position="776"/>
    </location>
</feature>
<feature type="compositionally biased region" description="Basic and acidic residues" evidence="1">
    <location>
        <begin position="759"/>
        <end position="768"/>
    </location>
</feature>
<dbReference type="EnsemblPlants" id="ONIVA07G08460.1">
    <property type="protein sequence ID" value="ONIVA07G08460.1"/>
    <property type="gene ID" value="ONIVA07G08460"/>
</dbReference>
<name>A0A0E0HZ24_ORYNI</name>
<dbReference type="STRING" id="4536.A0A0E0HZ24"/>
<dbReference type="OMA" id="MCLKEMT"/>
<dbReference type="InterPro" id="IPR007658">
    <property type="entry name" value="DUF594"/>
</dbReference>